<dbReference type="Gene3D" id="1.10.630.10">
    <property type="entry name" value="Cytochrome P450"/>
    <property type="match status" value="1"/>
</dbReference>
<dbReference type="AlphaFoldDB" id="A0A397VL79"/>
<dbReference type="InterPro" id="IPR036396">
    <property type="entry name" value="Cyt_P450_sf"/>
</dbReference>
<comment type="caution">
    <text evidence="1">The sequence shown here is derived from an EMBL/GenBank/DDBJ whole genome shotgun (WGS) entry which is preliminary data.</text>
</comment>
<evidence type="ECO:0000313" key="1">
    <source>
        <dbReference type="EMBL" id="RIB21779.1"/>
    </source>
</evidence>
<dbReference type="GO" id="GO:0005506">
    <property type="term" value="F:iron ion binding"/>
    <property type="evidence" value="ECO:0007669"/>
    <property type="project" value="InterPro"/>
</dbReference>
<dbReference type="GO" id="GO:0016705">
    <property type="term" value="F:oxidoreductase activity, acting on paired donors, with incorporation or reduction of molecular oxygen"/>
    <property type="evidence" value="ECO:0007669"/>
    <property type="project" value="InterPro"/>
</dbReference>
<name>A0A397VL79_9GLOM</name>
<dbReference type="Proteomes" id="UP000266673">
    <property type="component" value="Unassembled WGS sequence"/>
</dbReference>
<keyword evidence="2" id="KW-1185">Reference proteome</keyword>
<gene>
    <name evidence="1" type="ORF">C2G38_2140502</name>
</gene>
<dbReference type="GO" id="GO:0020037">
    <property type="term" value="F:heme binding"/>
    <property type="evidence" value="ECO:0007669"/>
    <property type="project" value="InterPro"/>
</dbReference>
<sequence>MAKYFIIHIEPINNFLFRFSLRFMSKYKRAIVKHIKLIVKKRFHKKKIRRYLGCSSICITVFIKQSRNSSNCNLIADIIGIFFLVAMSSTSNRASYALYELAKKKEYWQELYQEAQEINKQYNRNFKSCDNIKW</sequence>
<dbReference type="InterPro" id="IPR001128">
    <property type="entry name" value="Cyt_P450"/>
</dbReference>
<accession>A0A397VL79</accession>
<proteinExistence type="predicted"/>
<evidence type="ECO:0000313" key="2">
    <source>
        <dbReference type="Proteomes" id="UP000266673"/>
    </source>
</evidence>
<reference evidence="1 2" key="1">
    <citation type="submission" date="2018-06" db="EMBL/GenBank/DDBJ databases">
        <title>Comparative genomics reveals the genomic features of Rhizophagus irregularis, R. cerebriforme, R. diaphanum and Gigaspora rosea, and their symbiotic lifestyle signature.</title>
        <authorList>
            <person name="Morin E."/>
            <person name="San Clemente H."/>
            <person name="Chen E.C.H."/>
            <person name="De La Providencia I."/>
            <person name="Hainaut M."/>
            <person name="Kuo A."/>
            <person name="Kohler A."/>
            <person name="Murat C."/>
            <person name="Tang N."/>
            <person name="Roy S."/>
            <person name="Loubradou J."/>
            <person name="Henrissat B."/>
            <person name="Grigoriev I.V."/>
            <person name="Corradi N."/>
            <person name="Roux C."/>
            <person name="Martin F.M."/>
        </authorList>
    </citation>
    <scope>NUCLEOTIDE SEQUENCE [LARGE SCALE GENOMIC DNA]</scope>
    <source>
        <strain evidence="1 2">DAOM 194757</strain>
    </source>
</reference>
<protein>
    <submittedName>
        <fullName evidence="1">Uncharacterized protein</fullName>
    </submittedName>
</protein>
<dbReference type="OrthoDB" id="1844152at2759"/>
<dbReference type="GO" id="GO:0004497">
    <property type="term" value="F:monooxygenase activity"/>
    <property type="evidence" value="ECO:0007669"/>
    <property type="project" value="InterPro"/>
</dbReference>
<dbReference type="SUPFAM" id="SSF48264">
    <property type="entry name" value="Cytochrome P450"/>
    <property type="match status" value="1"/>
</dbReference>
<organism evidence="1 2">
    <name type="scientific">Gigaspora rosea</name>
    <dbReference type="NCBI Taxonomy" id="44941"/>
    <lineage>
        <taxon>Eukaryota</taxon>
        <taxon>Fungi</taxon>
        <taxon>Fungi incertae sedis</taxon>
        <taxon>Mucoromycota</taxon>
        <taxon>Glomeromycotina</taxon>
        <taxon>Glomeromycetes</taxon>
        <taxon>Diversisporales</taxon>
        <taxon>Gigasporaceae</taxon>
        <taxon>Gigaspora</taxon>
    </lineage>
</organism>
<dbReference type="Pfam" id="PF00067">
    <property type="entry name" value="p450"/>
    <property type="match status" value="1"/>
</dbReference>
<dbReference type="EMBL" id="QKWP01000341">
    <property type="protein sequence ID" value="RIB21779.1"/>
    <property type="molecule type" value="Genomic_DNA"/>
</dbReference>